<keyword evidence="1" id="KW-1185">Reference proteome</keyword>
<reference evidence="2" key="1">
    <citation type="submission" date="2022-11" db="UniProtKB">
        <authorList>
            <consortium name="WormBaseParasite"/>
        </authorList>
    </citation>
    <scope>IDENTIFICATION</scope>
</reference>
<dbReference type="AlphaFoldDB" id="A0A915K3C4"/>
<organism evidence="1 2">
    <name type="scientific">Romanomermis culicivorax</name>
    <name type="common">Nematode worm</name>
    <dbReference type="NCBI Taxonomy" id="13658"/>
    <lineage>
        <taxon>Eukaryota</taxon>
        <taxon>Metazoa</taxon>
        <taxon>Ecdysozoa</taxon>
        <taxon>Nematoda</taxon>
        <taxon>Enoplea</taxon>
        <taxon>Dorylaimia</taxon>
        <taxon>Mermithida</taxon>
        <taxon>Mermithoidea</taxon>
        <taxon>Mermithidae</taxon>
        <taxon>Romanomermis</taxon>
    </lineage>
</organism>
<proteinExistence type="predicted"/>
<accession>A0A915K3C4</accession>
<protein>
    <submittedName>
        <fullName evidence="2">Uncharacterized protein</fullName>
    </submittedName>
</protein>
<dbReference type="WBParaSite" id="nRc.2.0.1.t32333-RA">
    <property type="protein sequence ID" value="nRc.2.0.1.t32333-RA"/>
    <property type="gene ID" value="nRc.2.0.1.g32333"/>
</dbReference>
<sequence length="53" mass="6090">MEANQKKEIHDVYLMSLGTQKYRKSAAGTWCPSRKPIFTLLNLLSTEKKMVTC</sequence>
<dbReference type="Proteomes" id="UP000887565">
    <property type="component" value="Unplaced"/>
</dbReference>
<name>A0A915K3C4_ROMCU</name>
<evidence type="ECO:0000313" key="1">
    <source>
        <dbReference type="Proteomes" id="UP000887565"/>
    </source>
</evidence>
<evidence type="ECO:0000313" key="2">
    <source>
        <dbReference type="WBParaSite" id="nRc.2.0.1.t32333-RA"/>
    </source>
</evidence>